<name>A0A2J4JKN8_9FIRM</name>
<dbReference type="Proteomes" id="UP000221015">
    <property type="component" value="Unassembled WGS sequence"/>
</dbReference>
<dbReference type="EMBL" id="NMTS02000102">
    <property type="protein sequence ID" value="PLK28435.1"/>
    <property type="molecule type" value="Genomic_DNA"/>
</dbReference>
<comment type="caution">
    <text evidence="1">The sequence shown here is derived from an EMBL/GenBank/DDBJ whole genome shotgun (WGS) entry which is preliminary data.</text>
</comment>
<protein>
    <submittedName>
        <fullName evidence="1">Uncharacterized protein</fullName>
    </submittedName>
</protein>
<accession>A0A2J4JKN8</accession>
<gene>
    <name evidence="1" type="ORF">CGS50_014365</name>
</gene>
<proteinExistence type="predicted"/>
<evidence type="ECO:0000313" key="1">
    <source>
        <dbReference type="EMBL" id="PLK28435.1"/>
    </source>
</evidence>
<reference evidence="1 2" key="1">
    <citation type="journal article" date="2017" name="Front. Microbiol.">
        <title>New Insights into the Diversity of the Genus Faecalibacterium.</title>
        <authorList>
            <person name="Benevides L."/>
            <person name="Burman S."/>
            <person name="Martin R."/>
            <person name="Robert V."/>
            <person name="Thomas M."/>
            <person name="Miquel S."/>
            <person name="Chain F."/>
            <person name="Sokol H."/>
            <person name="Bermudez-Humaran L.G."/>
            <person name="Morrison M."/>
            <person name="Langella P."/>
            <person name="Azevedo V.A."/>
            <person name="Chatel J.M."/>
            <person name="Soares S."/>
        </authorList>
    </citation>
    <scope>NUCLEOTIDE SEQUENCE [LARGE SCALE GENOMIC DNA]</scope>
    <source>
        <strain evidence="1 2">CNCM I 4542</strain>
    </source>
</reference>
<dbReference type="RefSeq" id="WP_097781175.1">
    <property type="nucleotide sequence ID" value="NZ_NMTS02000102.1"/>
</dbReference>
<dbReference type="AlphaFoldDB" id="A0A2J4JKN8"/>
<evidence type="ECO:0000313" key="2">
    <source>
        <dbReference type="Proteomes" id="UP000221015"/>
    </source>
</evidence>
<sequence length="132" mass="14810">MNILQRSMASQGILNDTQTTLADYLMSIAQISVEDAGAIYIELSSIRGNFMANIILRMIENYYFLPDMAQKLKNKQALVESVIANEQLEPSITSSIKDVYDDLVNSKLDMIEGLVPISAIQYDAKMQEAERL</sequence>
<organism evidence="1 2">
    <name type="scientific">Faecalibacterium prausnitzii</name>
    <dbReference type="NCBI Taxonomy" id="853"/>
    <lineage>
        <taxon>Bacteria</taxon>
        <taxon>Bacillati</taxon>
        <taxon>Bacillota</taxon>
        <taxon>Clostridia</taxon>
        <taxon>Eubacteriales</taxon>
        <taxon>Oscillospiraceae</taxon>
        <taxon>Faecalibacterium</taxon>
    </lineage>
</organism>